<reference evidence="5" key="3">
    <citation type="submission" date="2015-06" db="UniProtKB">
        <authorList>
            <consortium name="EnsemblMetazoa"/>
        </authorList>
    </citation>
    <scope>IDENTIFICATION</scope>
</reference>
<dbReference type="Proteomes" id="UP000014760">
    <property type="component" value="Unassembled WGS sequence"/>
</dbReference>
<dbReference type="Pfam" id="PF21854">
    <property type="entry name" value="Treslin_N"/>
    <property type="match status" value="1"/>
</dbReference>
<dbReference type="GO" id="GO:0003682">
    <property type="term" value="F:chromatin binding"/>
    <property type="evidence" value="ECO:0007669"/>
    <property type="project" value="TreeGrafter"/>
</dbReference>
<feature type="compositionally biased region" description="Polar residues" evidence="1">
    <location>
        <begin position="1162"/>
        <end position="1182"/>
    </location>
</feature>
<name>R7US52_CAPTE</name>
<reference evidence="6" key="1">
    <citation type="submission" date="2012-12" db="EMBL/GenBank/DDBJ databases">
        <authorList>
            <person name="Hellsten U."/>
            <person name="Grimwood J."/>
            <person name="Chapman J.A."/>
            <person name="Shapiro H."/>
            <person name="Aerts A."/>
            <person name="Otillar R.P."/>
            <person name="Terry A.Y."/>
            <person name="Boore J.L."/>
            <person name="Simakov O."/>
            <person name="Marletaz F."/>
            <person name="Cho S.-J."/>
            <person name="Edsinger-Gonzales E."/>
            <person name="Havlak P."/>
            <person name="Kuo D.-H."/>
            <person name="Larsson T."/>
            <person name="Lv J."/>
            <person name="Arendt D."/>
            <person name="Savage R."/>
            <person name="Osoegawa K."/>
            <person name="de Jong P."/>
            <person name="Lindberg D.R."/>
            <person name="Seaver E.C."/>
            <person name="Weisblat D.A."/>
            <person name="Putnam N.H."/>
            <person name="Grigoriev I.V."/>
            <person name="Rokhsar D.S."/>
        </authorList>
    </citation>
    <scope>NUCLEOTIDE SEQUENCE</scope>
    <source>
        <strain evidence="6">I ESC-2004</strain>
    </source>
</reference>
<dbReference type="InterPro" id="IPR053919">
    <property type="entry name" value="Treslin_N"/>
</dbReference>
<dbReference type="OrthoDB" id="5812172at2759"/>
<feature type="compositionally biased region" description="Basic and acidic residues" evidence="1">
    <location>
        <begin position="1430"/>
        <end position="1443"/>
    </location>
</feature>
<feature type="domain" description="Treslin STD" evidence="3">
    <location>
        <begin position="671"/>
        <end position="824"/>
    </location>
</feature>
<dbReference type="InterPro" id="IPR026153">
    <property type="entry name" value="Treslin"/>
</dbReference>
<evidence type="ECO:0000313" key="4">
    <source>
        <dbReference type="EMBL" id="ELU06742.1"/>
    </source>
</evidence>
<dbReference type="HOGENOM" id="CLU_251424_0_0_1"/>
<dbReference type="GO" id="GO:0033314">
    <property type="term" value="P:mitotic DNA replication checkpoint signaling"/>
    <property type="evidence" value="ECO:0007669"/>
    <property type="project" value="InterPro"/>
</dbReference>
<sequence>MEFDCSKFRIVFIIDEAAKEILGPDADSSCLVRRCIQSIALRVLTHFAHPSGNDTKRLQWGFRFYDSARYLPKYQIEKRAFCDFDLKSFEELENTIECRFNSDASELGSPTSPSQNDAESNWWQFRSNLRQCLQDILIDYKWESDTFGSPIHPKRFLRSKSTSQITGDGTHNMVFLFAKCPRTTQDCDWFTRNKCDPQLVLKSILPDLGYREFCDVKKIQLHWVDLSDLRMDSAPCPRLDVINQSLRLLSGSIIPATKLLKLNHQLTTFNQNGGQEIRLINGLSSSSCSSLLNGILLQNDSSTETDGVTAGIPLILLRDGEEVPICSVQMSLMRRSSASSSDLPAPPFLLVRALITQSSLELSMFDSSEVKILSTENNSNFCSLLGSLAASRSVLLADIPSASCLLPTTCVLQPLTFDSATLTQLKSCASIALEKSLAFGAVPNKSEIEDISQFVEKCCHVLSDAPKRNQLIQPEDVDQHHFEPEMMDPWYKAESNPKNISHLLEYKGSPEVFDEAEQLFLQKLQDKMTSLPEGVNYHSLESLTLREKRMALSPKTPKKTPRKRRNSFGMKSKKTPVAGKKLRRSPRKNHLKDGTSTSAKALICGGRKSRGLSRTQSVPSRIDLILKRSKETLVRETDDENSRSEILEAVKVRRSPRKKKASICEHANVDELSEKIRDEYLRAIGGELDVMQWSSNIVSSAANFYQMNQEGESSNIVSSVSCQKLFEDNILSTCAAISRKYSQDISSTDVKLNEYQCQVVLRLNLYSLHPDEAPNESLINELASLLRAMTFLKNPSFLCSYLNETLLPRFVENCGRLLYLLFEELLQPLPPSLSHFSPPSSPTTDSSVQPPSFLFNEDSNSQFNDNSVDLASTSRARSSKLKRFASFQSTGSRQIAIAVNAKKNPNDGKKAKNAVKKPRSTAKVTPNKRDSSGSVKRNLFERNSTLSRHHSIAVMQAMKSPKRNKTPKKVKTTDMMSPNALRKTPRRHHVLKTKTVSETPVRKQRSNMVWHHHERKRQRANTVADVLSVQESPDKACATKEVMPKTPKQKKARLLRGASFYTNARSRSVSSYEEARSQGAALKLLSPSFHSSLSRSKQGRRVESQVLFKGFLDPSPDKLFGADFESPAKITELDSPSVNTRLQALKNRMVTQGNARKNLFNSFNAEDTPSKNTRSQVLSPEVTSPFKGGISPKKRVSLCFKSPVKSLSPSGKLDFRAGLPDSLPAITPKKKDLESNSVATPSKNTRSQHRLLSPTSTAMSDLEAVKQRPTKRKGLPDAAEALTHFGSDFKRRKTGKDIHEATDIIVEKSAFLIEDTDANISFPNKENKRNFIGKFGSLESEAQTNSASNHMEFTSEGSTDVVDSPIFSTITDTSDPPPPSPVFTSPIATAKAEVGVSPQIERITPRKTKKYSPLMSKQSLLLLVNSPMVKSKEDEAKSRRELYKGQASP</sequence>
<evidence type="ECO:0008006" key="7">
    <source>
        <dbReference type="Google" id="ProtNLM"/>
    </source>
</evidence>
<dbReference type="GO" id="GO:0005634">
    <property type="term" value="C:nucleus"/>
    <property type="evidence" value="ECO:0007669"/>
    <property type="project" value="InterPro"/>
</dbReference>
<organism evidence="4">
    <name type="scientific">Capitella teleta</name>
    <name type="common">Polychaete worm</name>
    <dbReference type="NCBI Taxonomy" id="283909"/>
    <lineage>
        <taxon>Eukaryota</taxon>
        <taxon>Metazoa</taxon>
        <taxon>Spiralia</taxon>
        <taxon>Lophotrochozoa</taxon>
        <taxon>Annelida</taxon>
        <taxon>Polychaeta</taxon>
        <taxon>Sedentaria</taxon>
        <taxon>Scolecida</taxon>
        <taxon>Capitellidae</taxon>
        <taxon>Capitella</taxon>
    </lineage>
</organism>
<evidence type="ECO:0000313" key="5">
    <source>
        <dbReference type="EnsemblMetazoa" id="CapteP226395"/>
    </source>
</evidence>
<dbReference type="Pfam" id="PF21855">
    <property type="entry name" value="Treslin_STD"/>
    <property type="match status" value="1"/>
</dbReference>
<feature type="region of interest" description="Disordered" evidence="1">
    <location>
        <begin position="1162"/>
        <end position="1186"/>
    </location>
</feature>
<feature type="compositionally biased region" description="Low complexity" evidence="1">
    <location>
        <begin position="833"/>
        <end position="852"/>
    </location>
</feature>
<dbReference type="PANTHER" id="PTHR21556:SF2">
    <property type="entry name" value="TRESLIN"/>
    <property type="match status" value="1"/>
</dbReference>
<dbReference type="GO" id="GO:0006260">
    <property type="term" value="P:DNA replication"/>
    <property type="evidence" value="ECO:0007669"/>
    <property type="project" value="InterPro"/>
</dbReference>
<keyword evidence="6" id="KW-1185">Reference proteome</keyword>
<feature type="region of interest" description="Disordered" evidence="1">
    <location>
        <begin position="899"/>
        <end position="972"/>
    </location>
</feature>
<dbReference type="EMBL" id="KB300467">
    <property type="protein sequence ID" value="ELU06742.1"/>
    <property type="molecule type" value="Genomic_DNA"/>
</dbReference>
<protein>
    <recommendedName>
        <fullName evidence="7">Treslin N-terminal domain-containing protein</fullName>
    </recommendedName>
</protein>
<accession>R7US52</accession>
<feature type="region of interest" description="Disordered" evidence="1">
    <location>
        <begin position="1224"/>
        <end position="1251"/>
    </location>
</feature>
<gene>
    <name evidence="4" type="ORF">CAPTEDRAFT_226395</name>
</gene>
<dbReference type="InterPro" id="IPR053920">
    <property type="entry name" value="Treslin_STD"/>
</dbReference>
<feature type="domain" description="Treslin N-terminal" evidence="2">
    <location>
        <begin position="29"/>
        <end position="190"/>
    </location>
</feature>
<feature type="compositionally biased region" description="Basic residues" evidence="1">
    <location>
        <begin position="556"/>
        <end position="590"/>
    </location>
</feature>
<feature type="region of interest" description="Disordered" evidence="1">
    <location>
        <begin position="551"/>
        <end position="597"/>
    </location>
</feature>
<feature type="region of interest" description="Disordered" evidence="1">
    <location>
        <begin position="997"/>
        <end position="1020"/>
    </location>
</feature>
<feature type="compositionally biased region" description="Basic residues" evidence="1">
    <location>
        <begin position="1002"/>
        <end position="1019"/>
    </location>
</feature>
<dbReference type="GO" id="GO:0030174">
    <property type="term" value="P:regulation of DNA-templated DNA replication initiation"/>
    <property type="evidence" value="ECO:0007669"/>
    <property type="project" value="TreeGrafter"/>
</dbReference>
<dbReference type="OMA" id="NCLHQVK"/>
<feature type="compositionally biased region" description="Basic residues" evidence="1">
    <location>
        <begin position="960"/>
        <end position="970"/>
    </location>
</feature>
<reference evidence="4 6" key="2">
    <citation type="journal article" date="2013" name="Nature">
        <title>Insights into bilaterian evolution from three spiralian genomes.</title>
        <authorList>
            <person name="Simakov O."/>
            <person name="Marletaz F."/>
            <person name="Cho S.J."/>
            <person name="Edsinger-Gonzales E."/>
            <person name="Havlak P."/>
            <person name="Hellsten U."/>
            <person name="Kuo D.H."/>
            <person name="Larsson T."/>
            <person name="Lv J."/>
            <person name="Arendt D."/>
            <person name="Savage R."/>
            <person name="Osoegawa K."/>
            <person name="de Jong P."/>
            <person name="Grimwood J."/>
            <person name="Chapman J.A."/>
            <person name="Shapiro H."/>
            <person name="Aerts A."/>
            <person name="Otillar R.P."/>
            <person name="Terry A.Y."/>
            <person name="Boore J.L."/>
            <person name="Grigoriev I.V."/>
            <person name="Lindberg D.R."/>
            <person name="Seaver E.C."/>
            <person name="Weisblat D.A."/>
            <person name="Putnam N.H."/>
            <person name="Rokhsar D.S."/>
        </authorList>
    </citation>
    <scope>NUCLEOTIDE SEQUENCE</scope>
    <source>
        <strain evidence="4 6">I ESC-2004</strain>
    </source>
</reference>
<feature type="compositionally biased region" description="Polar residues" evidence="1">
    <location>
        <begin position="1235"/>
        <end position="1245"/>
    </location>
</feature>
<dbReference type="EnsemblMetazoa" id="CapteT226395">
    <property type="protein sequence ID" value="CapteP226395"/>
    <property type="gene ID" value="CapteG226395"/>
</dbReference>
<dbReference type="GO" id="GO:0007095">
    <property type="term" value="P:mitotic G2 DNA damage checkpoint signaling"/>
    <property type="evidence" value="ECO:0007669"/>
    <property type="project" value="TreeGrafter"/>
</dbReference>
<evidence type="ECO:0000256" key="1">
    <source>
        <dbReference type="SAM" id="MobiDB-lite"/>
    </source>
</evidence>
<evidence type="ECO:0000313" key="6">
    <source>
        <dbReference type="Proteomes" id="UP000014760"/>
    </source>
</evidence>
<dbReference type="GO" id="GO:0010212">
    <property type="term" value="P:response to ionizing radiation"/>
    <property type="evidence" value="ECO:0007669"/>
    <property type="project" value="InterPro"/>
</dbReference>
<feature type="region of interest" description="Disordered" evidence="1">
    <location>
        <begin position="833"/>
        <end position="860"/>
    </location>
</feature>
<proteinExistence type="predicted"/>
<dbReference type="EMBL" id="AMQN01007346">
    <property type="status" value="NOT_ANNOTATED_CDS"/>
    <property type="molecule type" value="Genomic_DNA"/>
</dbReference>
<dbReference type="PANTHER" id="PTHR21556">
    <property type="entry name" value="TRESLIN"/>
    <property type="match status" value="1"/>
</dbReference>
<feature type="compositionally biased region" description="Basic residues" evidence="1">
    <location>
        <begin position="911"/>
        <end position="920"/>
    </location>
</feature>
<feature type="region of interest" description="Disordered" evidence="1">
    <location>
        <begin position="1428"/>
        <end position="1449"/>
    </location>
</feature>
<dbReference type="STRING" id="283909.R7US52"/>
<evidence type="ECO:0000259" key="3">
    <source>
        <dbReference type="Pfam" id="PF21855"/>
    </source>
</evidence>
<evidence type="ECO:0000259" key="2">
    <source>
        <dbReference type="Pfam" id="PF21854"/>
    </source>
</evidence>